<dbReference type="GO" id="GO:0008725">
    <property type="term" value="F:DNA-3-methyladenine glycosylase activity"/>
    <property type="evidence" value="ECO:0007669"/>
    <property type="project" value="InterPro"/>
</dbReference>
<feature type="binding site" evidence="1">
    <location>
        <position position="186"/>
    </location>
    <ligand>
        <name>Zn(2+)</name>
        <dbReference type="ChEBI" id="CHEBI:29105"/>
    </ligand>
</feature>
<evidence type="ECO:0000256" key="1">
    <source>
        <dbReference type="PIRSR" id="PIRSR605019-1"/>
    </source>
</evidence>
<dbReference type="GO" id="GO:0006284">
    <property type="term" value="P:base-excision repair"/>
    <property type="evidence" value="ECO:0007669"/>
    <property type="project" value="InterPro"/>
</dbReference>
<reference evidence="3 4" key="1">
    <citation type="journal article" date="2020" name="Mol. Plant">
        <title>The Chromosome-Based Rubber Tree Genome Provides New Insights into Spurge Genome Evolution and Rubber Biosynthesis.</title>
        <authorList>
            <person name="Liu J."/>
            <person name="Shi C."/>
            <person name="Shi C.C."/>
            <person name="Li W."/>
            <person name="Zhang Q.J."/>
            <person name="Zhang Y."/>
            <person name="Li K."/>
            <person name="Lu H.F."/>
            <person name="Shi C."/>
            <person name="Zhu S.T."/>
            <person name="Xiao Z.Y."/>
            <person name="Nan H."/>
            <person name="Yue Y."/>
            <person name="Zhu X.G."/>
            <person name="Wu Y."/>
            <person name="Hong X.N."/>
            <person name="Fan G.Y."/>
            <person name="Tong Y."/>
            <person name="Zhang D."/>
            <person name="Mao C.L."/>
            <person name="Liu Y.L."/>
            <person name="Hao S.J."/>
            <person name="Liu W.Q."/>
            <person name="Lv M.Q."/>
            <person name="Zhang H.B."/>
            <person name="Liu Y."/>
            <person name="Hu-Tang G.R."/>
            <person name="Wang J.P."/>
            <person name="Wang J.H."/>
            <person name="Sun Y.H."/>
            <person name="Ni S.B."/>
            <person name="Chen W.B."/>
            <person name="Zhang X.C."/>
            <person name="Jiao Y.N."/>
            <person name="Eichler E.E."/>
            <person name="Li G.H."/>
            <person name="Liu X."/>
            <person name="Gao L.Z."/>
        </authorList>
    </citation>
    <scope>NUCLEOTIDE SEQUENCE [LARGE SCALE GENOMIC DNA]</scope>
    <source>
        <strain evidence="4">cv. GT1</strain>
        <tissue evidence="3">Leaf</tissue>
    </source>
</reference>
<dbReference type="GO" id="GO:0046872">
    <property type="term" value="F:metal ion binding"/>
    <property type="evidence" value="ECO:0007669"/>
    <property type="project" value="UniProtKB-KW"/>
</dbReference>
<name>A0A6A6N5S5_HEVBR</name>
<feature type="compositionally biased region" description="Basic and acidic residues" evidence="2">
    <location>
        <begin position="342"/>
        <end position="358"/>
    </location>
</feature>
<dbReference type="PANTHER" id="PTHR31116">
    <property type="entry name" value="OS04G0501200 PROTEIN"/>
    <property type="match status" value="1"/>
</dbReference>
<dbReference type="InterPro" id="IPR011257">
    <property type="entry name" value="DNA_glycosylase"/>
</dbReference>
<evidence type="ECO:0000256" key="2">
    <source>
        <dbReference type="SAM" id="MobiDB-lite"/>
    </source>
</evidence>
<keyword evidence="1" id="KW-0479">Metal-binding</keyword>
<organism evidence="3 4">
    <name type="scientific">Hevea brasiliensis</name>
    <name type="common">Para rubber tree</name>
    <name type="synonym">Siphonia brasiliensis</name>
    <dbReference type="NCBI Taxonomy" id="3981"/>
    <lineage>
        <taxon>Eukaryota</taxon>
        <taxon>Viridiplantae</taxon>
        <taxon>Streptophyta</taxon>
        <taxon>Embryophyta</taxon>
        <taxon>Tracheophyta</taxon>
        <taxon>Spermatophyta</taxon>
        <taxon>Magnoliopsida</taxon>
        <taxon>eudicotyledons</taxon>
        <taxon>Gunneridae</taxon>
        <taxon>Pentapetalae</taxon>
        <taxon>rosids</taxon>
        <taxon>fabids</taxon>
        <taxon>Malpighiales</taxon>
        <taxon>Euphorbiaceae</taxon>
        <taxon>Crotonoideae</taxon>
        <taxon>Micrandreae</taxon>
        <taxon>Hevea</taxon>
    </lineage>
</organism>
<keyword evidence="1" id="KW-0862">Zinc</keyword>
<accession>A0A6A6N5S5</accession>
<protein>
    <submittedName>
        <fullName evidence="3">Uncharacterized protein</fullName>
    </submittedName>
</protein>
<dbReference type="Pfam" id="PF03352">
    <property type="entry name" value="Adenine_glyco"/>
    <property type="match status" value="1"/>
</dbReference>
<dbReference type="AlphaFoldDB" id="A0A6A6N5S5"/>
<feature type="binding site" evidence="1">
    <location>
        <position position="329"/>
    </location>
    <ligand>
        <name>Zn(2+)</name>
        <dbReference type="ChEBI" id="CHEBI:29105"/>
    </ligand>
</feature>
<feature type="binding site" evidence="1">
    <location>
        <position position="325"/>
    </location>
    <ligand>
        <name>Zn(2+)</name>
        <dbReference type="ChEBI" id="CHEBI:29105"/>
    </ligand>
</feature>
<dbReference type="PANTHER" id="PTHR31116:SF30">
    <property type="entry name" value="HHH-GPD DOMAIN-CONTAINING PROTEIN"/>
    <property type="match status" value="1"/>
</dbReference>
<dbReference type="Proteomes" id="UP000467840">
    <property type="component" value="Chromosome 11"/>
</dbReference>
<sequence>MSVPPRVRSMDIPESENKAPQKPVKKAGKPQQQDTESKDKKHGKVASAVLRQKSMNGSCSSDVSSDSTHSRASSSSSLSSRSWSSGKMAVAARRNGVVRRKQCEVKIGKEAKTDGDDRSLAVESGNVVSGNSGPLDADHCLEIKKRQAIMIHNSTCEVVLAIRVHSALHGVLDSEMFLDPCYATFHDAEWGVQVHDDKKLFELLCLSGALAELTWPVILNRRPIFREVFLGFDPIAVSKLNDKKIAVPGSLASSLLSELKLRSIIENARQMCKPIVNQFRHSRQVPVKTPKAEAISKDLVRRGFRSVGPTVIYAFMQVAGLTNDHLVSCFRFQECLTGTEVREQNESIKPKTEKKEPADPIDVGIPRAMDVYSSSR</sequence>
<dbReference type="InterPro" id="IPR005019">
    <property type="entry name" value="Adenine_glyco"/>
</dbReference>
<dbReference type="EMBL" id="JAAGAX010000002">
    <property type="protein sequence ID" value="KAF2321521.1"/>
    <property type="molecule type" value="Genomic_DNA"/>
</dbReference>
<evidence type="ECO:0000313" key="3">
    <source>
        <dbReference type="EMBL" id="KAF2321521.1"/>
    </source>
</evidence>
<feature type="region of interest" description="Disordered" evidence="2">
    <location>
        <begin position="342"/>
        <end position="376"/>
    </location>
</feature>
<feature type="compositionally biased region" description="Basic and acidic residues" evidence="2">
    <location>
        <begin position="8"/>
        <end position="19"/>
    </location>
</feature>
<dbReference type="Gene3D" id="1.10.340.30">
    <property type="entry name" value="Hypothetical protein, domain 2"/>
    <property type="match status" value="2"/>
</dbReference>
<proteinExistence type="predicted"/>
<feature type="region of interest" description="Disordered" evidence="2">
    <location>
        <begin position="1"/>
        <end position="86"/>
    </location>
</feature>
<gene>
    <name evidence="3" type="ORF">GH714_000269</name>
</gene>
<dbReference type="SUPFAM" id="SSF48150">
    <property type="entry name" value="DNA-glycosylase"/>
    <property type="match status" value="1"/>
</dbReference>
<evidence type="ECO:0000313" key="4">
    <source>
        <dbReference type="Proteomes" id="UP000467840"/>
    </source>
</evidence>
<feature type="compositionally biased region" description="Low complexity" evidence="2">
    <location>
        <begin position="54"/>
        <end position="86"/>
    </location>
</feature>
<keyword evidence="4" id="KW-1185">Reference proteome</keyword>
<comment type="caution">
    <text evidence="3">The sequence shown here is derived from an EMBL/GenBank/DDBJ whole genome shotgun (WGS) entry which is preliminary data.</text>
</comment>